<organism evidence="9 10">
    <name type="scientific">Volvox africanus</name>
    <dbReference type="NCBI Taxonomy" id="51714"/>
    <lineage>
        <taxon>Eukaryota</taxon>
        <taxon>Viridiplantae</taxon>
        <taxon>Chlorophyta</taxon>
        <taxon>core chlorophytes</taxon>
        <taxon>Chlorophyceae</taxon>
        <taxon>CS clade</taxon>
        <taxon>Chlamydomonadales</taxon>
        <taxon>Volvocaceae</taxon>
        <taxon>Volvox</taxon>
    </lineage>
</organism>
<dbReference type="InterPro" id="IPR050951">
    <property type="entry name" value="Retrovirus_Pol_polyprotein"/>
</dbReference>
<dbReference type="InterPro" id="IPR041373">
    <property type="entry name" value="RT_RNaseH"/>
</dbReference>
<dbReference type="GO" id="GO:0016787">
    <property type="term" value="F:hydrolase activity"/>
    <property type="evidence" value="ECO:0007669"/>
    <property type="project" value="UniProtKB-KW"/>
</dbReference>
<sequence length="1605" mass="176846">MSNAKFFPTFTHDHYADFKTSACKAIGSLRAKFRYEMGKVPIREAIALLNNFPASESVFEMWHVVAMKTIVREARDWLKEQEDDPDRELDGEALVEYYLEKLKRHFEPERTHAKSQEFLHMEQGDRSPTMFLTQLLAVVPYVEDTYGRPYVALRYLEGINPLIRDKVLNRFADVRSRETFDRLHEIAAYAQICWENLAAHSSLRRSVRAVQAQAGDKPPTPAVAGTSGRTSKTTAKHYCSHHGANGTHDSKDCRVLTGRRTAASTSVQEEQPQRRIAPQDRSQRPSGYGAGGRARDAVSCEYCSRGGHTEDQCYILHPDRAPPHFRPPNKATQQLFEINLARLQGHPQNVQQPPAPQPRNQRAAAVAAAIDDLEEDVYLPIRRNANVTSVLLSAPSEPEATCCATHTHQQAPVGFRPAPIDKEKYPLPKLENKAKVAFAAPADTSSAVTISVSASWAEVERMARFMSSQEDSAPALRPQAEATGENPPNTHALHTAVSAPPVPEVHSPTGVPYCVAGQTDAVARGIHDIPQQELRELLQTNPMAASYFKTQQLMFYYPPGAVELAGAGGSHLKFLRDHCADVNVITRSTAKRLGLNLKPSRITLSTSSDPEVKTQEEVDVRGHRIIILPGTQHAVALNLTQTLVVDDTPLFDVLVGNQQMHLVADSITQFPTAQLHFFPNVVEQPGWVISLPMTAIKQPGNATAAAFRRAACVTSSSVPGSLPNTKLGGGGTQPSKPSASGQSAITGAARGLITAGLQAVQSLATAATPQGEIRWQHEPGQKRSGKRKKAQAPPGMRAHVTPPRRSLRTSISAALLALLLLSLSVGVGAMQGYVGGQSFTQFASHAMTTGGVLLAHPDHPGVHTFTAKPRIHTSGLPAALTSVSSFTPEGQVAATPHNTYQKDSEGGWIWGNSLSLSPATNQALKTAVRARKHSAFAYSMEELPGYHGDQGPFTLDLDTTKPIVQPPRRYSPKEKEVISTKTEELVKPGIVKEYGGPTACAVNPVLAAKKDPDTGQWTDLRMAQDYRPVNQHTLSDKYGLHRPEEIFQRVGKAVIFSKLDLRQGFLQIPIRPEDQPKTAYWVGNKLMMYTRMPYGLKNASAKFQRVMDYELSKAGLDDVSVAFIDDVLIWSETPEQHVKDVERVLDALSACGLRAHPDKSIFGADVIEYLGHNLSPSGISPHQAKIAAIMALQPPRNVSELRTQLGFINYYRCYVPGMSQLLAELNKLLKKGEPWVWGLAQQQAHDAIKQAFMREGIILRRIDYNRPLIVHTDFSNRGIGAVLGQVDDDGNEYMCACISCSLNKHEANYSSYKGEMLAAVWAVKMFRHHLIGGPPFKLVTDHQPLTYLMSTEGLTGQYARFALAMQEYNFVIEHRPGQCHQNADTLSRNPRNTKEDGTGARLDEEEEPPAHAYASVRASGAAYQSACATIHMQSPVAPFSDEFCPSPEEVVSGWNGWGFETHEPPFEAESEERMAERRKLLTYATDWYTAARRSGALPREDDFNVSLWEVGAPFFKLAVQQGITLYEPLGGVCTMLEACLRNGIRINRYLYSDVNKACRRMTAARLRSLSSAYPTLLPPEAWKDALTQLPADVREVTKDQLREAG</sequence>
<dbReference type="SUPFAM" id="SSF56672">
    <property type="entry name" value="DNA/RNA polymerases"/>
    <property type="match status" value="1"/>
</dbReference>
<dbReference type="InterPro" id="IPR043128">
    <property type="entry name" value="Rev_trsase/Diguanyl_cyclase"/>
</dbReference>
<evidence type="ECO:0000256" key="7">
    <source>
        <dbReference type="SAM" id="MobiDB-lite"/>
    </source>
</evidence>
<name>A0A8J4F3X0_9CHLO</name>
<proteinExistence type="predicted"/>
<keyword evidence="6" id="KW-0695">RNA-directed DNA polymerase</keyword>
<dbReference type="Gene3D" id="3.10.10.10">
    <property type="entry name" value="HIV Type 1 Reverse Transcriptase, subunit A, domain 1"/>
    <property type="match status" value="1"/>
</dbReference>
<feature type="compositionally biased region" description="Polar residues" evidence="7">
    <location>
        <begin position="1381"/>
        <end position="1390"/>
    </location>
</feature>
<evidence type="ECO:0000313" key="10">
    <source>
        <dbReference type="Proteomes" id="UP000747399"/>
    </source>
</evidence>
<feature type="region of interest" description="Disordered" evidence="7">
    <location>
        <begin position="1381"/>
        <end position="1409"/>
    </location>
</feature>
<keyword evidence="5" id="KW-0378">Hydrolase</keyword>
<dbReference type="PROSITE" id="PS50878">
    <property type="entry name" value="RT_POL"/>
    <property type="match status" value="1"/>
</dbReference>
<keyword evidence="2" id="KW-0548">Nucleotidyltransferase</keyword>
<evidence type="ECO:0000256" key="3">
    <source>
        <dbReference type="ARBA" id="ARBA00022722"/>
    </source>
</evidence>
<keyword evidence="3" id="KW-0540">Nuclease</keyword>
<feature type="region of interest" description="Disordered" evidence="7">
    <location>
        <begin position="716"/>
        <end position="744"/>
    </location>
</feature>
<dbReference type="GO" id="GO:0004519">
    <property type="term" value="F:endonuclease activity"/>
    <property type="evidence" value="ECO:0007669"/>
    <property type="project" value="UniProtKB-KW"/>
</dbReference>
<dbReference type="CDD" id="cd01647">
    <property type="entry name" value="RT_LTR"/>
    <property type="match status" value="1"/>
</dbReference>
<keyword evidence="4" id="KW-0255">Endonuclease</keyword>
<dbReference type="PANTHER" id="PTHR37984">
    <property type="entry name" value="PROTEIN CBG26694"/>
    <property type="match status" value="1"/>
</dbReference>
<feature type="region of interest" description="Disordered" evidence="7">
    <location>
        <begin position="768"/>
        <end position="805"/>
    </location>
</feature>
<dbReference type="Pfam" id="PF00078">
    <property type="entry name" value="RVT_1"/>
    <property type="match status" value="1"/>
</dbReference>
<accession>A0A8J4F3X0</accession>
<reference evidence="9" key="1">
    <citation type="journal article" date="2021" name="Proc. Natl. Acad. Sci. U.S.A.">
        <title>Three genomes in the algal genus Volvox reveal the fate of a haploid sex-determining region after a transition to homothallism.</title>
        <authorList>
            <person name="Yamamoto K."/>
            <person name="Hamaji T."/>
            <person name="Kawai-Toyooka H."/>
            <person name="Matsuzaki R."/>
            <person name="Takahashi F."/>
            <person name="Nishimura Y."/>
            <person name="Kawachi M."/>
            <person name="Noguchi H."/>
            <person name="Minakuchi Y."/>
            <person name="Umen J.G."/>
            <person name="Toyoda A."/>
            <person name="Nozaki H."/>
        </authorList>
    </citation>
    <scope>NUCLEOTIDE SEQUENCE</scope>
    <source>
        <strain evidence="9">NIES-3780</strain>
    </source>
</reference>
<gene>
    <name evidence="9" type="ORF">Vafri_11921</name>
</gene>
<keyword evidence="10" id="KW-1185">Reference proteome</keyword>
<dbReference type="PANTHER" id="PTHR37984:SF5">
    <property type="entry name" value="PROTEIN NYNRIN-LIKE"/>
    <property type="match status" value="1"/>
</dbReference>
<dbReference type="EMBL" id="BNCO01000025">
    <property type="protein sequence ID" value="GIL56579.1"/>
    <property type="molecule type" value="Genomic_DNA"/>
</dbReference>
<dbReference type="Gene3D" id="3.30.70.270">
    <property type="match status" value="2"/>
</dbReference>
<evidence type="ECO:0000313" key="9">
    <source>
        <dbReference type="EMBL" id="GIL56579.1"/>
    </source>
</evidence>
<protein>
    <recommendedName>
        <fullName evidence="8">Reverse transcriptase domain-containing protein</fullName>
    </recommendedName>
</protein>
<feature type="non-terminal residue" evidence="9">
    <location>
        <position position="1605"/>
    </location>
</feature>
<feature type="region of interest" description="Disordered" evidence="7">
    <location>
        <begin position="210"/>
        <end position="294"/>
    </location>
</feature>
<evidence type="ECO:0000256" key="1">
    <source>
        <dbReference type="ARBA" id="ARBA00022679"/>
    </source>
</evidence>
<keyword evidence="1" id="KW-0808">Transferase</keyword>
<feature type="region of interest" description="Disordered" evidence="7">
    <location>
        <begin position="467"/>
        <end position="490"/>
    </location>
</feature>
<dbReference type="InterPro" id="IPR000477">
    <property type="entry name" value="RT_dom"/>
</dbReference>
<evidence type="ECO:0000256" key="6">
    <source>
        <dbReference type="ARBA" id="ARBA00022918"/>
    </source>
</evidence>
<evidence type="ECO:0000256" key="2">
    <source>
        <dbReference type="ARBA" id="ARBA00022695"/>
    </source>
</evidence>
<feature type="compositionally biased region" description="Basic and acidic residues" evidence="7">
    <location>
        <begin position="1392"/>
        <end position="1402"/>
    </location>
</feature>
<dbReference type="Proteomes" id="UP000747399">
    <property type="component" value="Unassembled WGS sequence"/>
</dbReference>
<dbReference type="GO" id="GO:0003964">
    <property type="term" value="F:RNA-directed DNA polymerase activity"/>
    <property type="evidence" value="ECO:0007669"/>
    <property type="project" value="UniProtKB-KW"/>
</dbReference>
<evidence type="ECO:0000259" key="8">
    <source>
        <dbReference type="PROSITE" id="PS50878"/>
    </source>
</evidence>
<dbReference type="CDD" id="cd09274">
    <property type="entry name" value="RNase_HI_RT_Ty3"/>
    <property type="match status" value="1"/>
</dbReference>
<feature type="compositionally biased region" description="Polar residues" evidence="7">
    <location>
        <begin position="733"/>
        <end position="744"/>
    </location>
</feature>
<feature type="compositionally biased region" description="Basic and acidic residues" evidence="7">
    <location>
        <begin position="271"/>
        <end position="283"/>
    </location>
</feature>
<evidence type="ECO:0000256" key="5">
    <source>
        <dbReference type="ARBA" id="ARBA00022801"/>
    </source>
</evidence>
<dbReference type="Pfam" id="PF17917">
    <property type="entry name" value="RT_RNaseH"/>
    <property type="match status" value="1"/>
</dbReference>
<feature type="domain" description="Reverse transcriptase" evidence="8">
    <location>
        <begin position="989"/>
        <end position="1174"/>
    </location>
</feature>
<dbReference type="FunFam" id="3.30.70.270:FF:000020">
    <property type="entry name" value="Transposon Tf2-6 polyprotein-like Protein"/>
    <property type="match status" value="1"/>
</dbReference>
<dbReference type="InterPro" id="IPR043502">
    <property type="entry name" value="DNA/RNA_pol_sf"/>
</dbReference>
<evidence type="ECO:0000256" key="4">
    <source>
        <dbReference type="ARBA" id="ARBA00022759"/>
    </source>
</evidence>
<comment type="caution">
    <text evidence="9">The sequence shown here is derived from an EMBL/GenBank/DDBJ whole genome shotgun (WGS) entry which is preliminary data.</text>
</comment>